<dbReference type="Gene3D" id="3.40.50.300">
    <property type="entry name" value="P-loop containing nucleotide triphosphate hydrolases"/>
    <property type="match status" value="1"/>
</dbReference>
<dbReference type="InterPro" id="IPR027417">
    <property type="entry name" value="P-loop_NTPase"/>
</dbReference>
<keyword evidence="2" id="KW-1185">Reference proteome</keyword>
<dbReference type="RefSeq" id="WP_200817344.1">
    <property type="nucleotide sequence ID" value="NZ_FUZZ01000004.1"/>
</dbReference>
<protein>
    <recommendedName>
        <fullName evidence="3">ATPase family associated with various cellular activities (AAA)</fullName>
    </recommendedName>
</protein>
<name>A0A1T5P972_9BACT</name>
<reference evidence="2" key="1">
    <citation type="submission" date="2017-02" db="EMBL/GenBank/DDBJ databases">
        <authorList>
            <person name="Varghese N."/>
            <person name="Submissions S."/>
        </authorList>
    </citation>
    <scope>NUCLEOTIDE SEQUENCE [LARGE SCALE GENOMIC DNA]</scope>
    <source>
        <strain evidence="2">DSM 18108</strain>
    </source>
</reference>
<dbReference type="EMBL" id="FUZZ01000004">
    <property type="protein sequence ID" value="SKD09167.1"/>
    <property type="molecule type" value="Genomic_DNA"/>
</dbReference>
<accession>A0A1T5P972</accession>
<sequence length="228" mass="25882">MTDTPNNQAGQEGSMSMKTKAIQSPYDYYQLMQQLEEHGKNVYGPRFRIDDIDRSVVVKLLAYFLQDEPIATAEGIDLQKGILLMGPIGCGKTSLMTLMRALAPESYRPQIVSCRDVSFEFGKIGYDAIARYSRNAFFPYSSIPRVHCFDDLGVEQNMSFWGNSCNVMGEILLSRYDLLISHKMVTHVTTNLNSEELEGIYGNRLRSKMRAMFNLIAFELSTLDKLRS</sequence>
<dbReference type="STRING" id="393003.SAMN05660461_5048"/>
<organism evidence="1 2">
    <name type="scientific">Chitinophaga ginsengisegetis</name>
    <dbReference type="NCBI Taxonomy" id="393003"/>
    <lineage>
        <taxon>Bacteria</taxon>
        <taxon>Pseudomonadati</taxon>
        <taxon>Bacteroidota</taxon>
        <taxon>Chitinophagia</taxon>
        <taxon>Chitinophagales</taxon>
        <taxon>Chitinophagaceae</taxon>
        <taxon>Chitinophaga</taxon>
    </lineage>
</organism>
<evidence type="ECO:0000313" key="1">
    <source>
        <dbReference type="EMBL" id="SKD09167.1"/>
    </source>
</evidence>
<gene>
    <name evidence="1" type="ORF">SAMN05660461_5048</name>
</gene>
<dbReference type="Proteomes" id="UP000190166">
    <property type="component" value="Unassembled WGS sequence"/>
</dbReference>
<dbReference type="SUPFAM" id="SSF52540">
    <property type="entry name" value="P-loop containing nucleoside triphosphate hydrolases"/>
    <property type="match status" value="1"/>
</dbReference>
<proteinExistence type="predicted"/>
<evidence type="ECO:0008006" key="3">
    <source>
        <dbReference type="Google" id="ProtNLM"/>
    </source>
</evidence>
<evidence type="ECO:0000313" key="2">
    <source>
        <dbReference type="Proteomes" id="UP000190166"/>
    </source>
</evidence>
<dbReference type="AlphaFoldDB" id="A0A1T5P972"/>